<dbReference type="EMBL" id="JADQBC010000097">
    <property type="protein sequence ID" value="MBR8828952.1"/>
    <property type="molecule type" value="Genomic_DNA"/>
</dbReference>
<feature type="coiled-coil region" evidence="1">
    <location>
        <begin position="182"/>
        <end position="209"/>
    </location>
</feature>
<comment type="caution">
    <text evidence="2">The sequence shown here is derived from an EMBL/GenBank/DDBJ whole genome shotgun (WGS) entry which is preliminary data.</text>
</comment>
<accession>A0A941GSE8</accession>
<gene>
    <name evidence="2" type="ORF">DSM107014_13805</name>
</gene>
<organism evidence="2 3">
    <name type="scientific">Gomphosphaeria aponina SAG 52.96 = DSM 107014</name>
    <dbReference type="NCBI Taxonomy" id="1521640"/>
    <lineage>
        <taxon>Bacteria</taxon>
        <taxon>Bacillati</taxon>
        <taxon>Cyanobacteriota</taxon>
        <taxon>Cyanophyceae</taxon>
        <taxon>Oscillatoriophycideae</taxon>
        <taxon>Chroococcales</taxon>
        <taxon>Gomphosphaeriaceae</taxon>
        <taxon>Gomphosphaeria</taxon>
    </lineage>
</organism>
<reference evidence="2" key="1">
    <citation type="submission" date="2021-02" db="EMBL/GenBank/DDBJ databases">
        <title>Metagenome analyses of Stigonema ocellatum DSM 106950, Chlorogloea purpurea SAG 13.99 and Gomphosphaeria aponina DSM 107014.</title>
        <authorList>
            <person name="Marter P."/>
            <person name="Huang S."/>
        </authorList>
    </citation>
    <scope>NUCLEOTIDE SEQUENCE</scope>
    <source>
        <strain evidence="2">JP213</strain>
    </source>
</reference>
<keyword evidence="1" id="KW-0175">Coiled coil</keyword>
<dbReference type="AlphaFoldDB" id="A0A941GSE8"/>
<dbReference type="Proteomes" id="UP000767446">
    <property type="component" value="Unassembled WGS sequence"/>
</dbReference>
<feature type="coiled-coil region" evidence="1">
    <location>
        <begin position="269"/>
        <end position="310"/>
    </location>
</feature>
<name>A0A941GSE8_9CHRO</name>
<evidence type="ECO:0000256" key="1">
    <source>
        <dbReference type="SAM" id="Coils"/>
    </source>
</evidence>
<sequence>MTEQKESKEQIMLAFGKLLAEDKKGESKVATKEEEAEKEKNQQLLAKASEYTVNNIVNGMAALQLDFGNIITELSARLETESSKLDELKRAIAVEQENLKQLQQVRLVADALHILRQEHQERLRSLENHTATEREAIEKDMTQTRKVWEKEQQDFEVRVAETAELLTKQREQELADFQYESARIRKIEMDEYEEVKRQQERELTGANMEKEKAWGEREKYLTDNQAKLAENQQKIAGFDEQLKEEYNKAKGEAIKEAEREAKVKADLFEKEWEATKQGYELKIQSLETTIARQTQQITEINTQLQTATTQAQNLAMRAFSTPTN</sequence>
<protein>
    <submittedName>
        <fullName evidence="2">Uncharacterized protein</fullName>
    </submittedName>
</protein>
<evidence type="ECO:0000313" key="3">
    <source>
        <dbReference type="Proteomes" id="UP000767446"/>
    </source>
</evidence>
<proteinExistence type="predicted"/>
<feature type="coiled-coil region" evidence="1">
    <location>
        <begin position="71"/>
        <end position="136"/>
    </location>
</feature>
<evidence type="ECO:0000313" key="2">
    <source>
        <dbReference type="EMBL" id="MBR8828952.1"/>
    </source>
</evidence>